<evidence type="ECO:0000256" key="1">
    <source>
        <dbReference type="SAM" id="Phobius"/>
    </source>
</evidence>
<accession>A0A3B4U4I5</accession>
<reference evidence="2" key="2">
    <citation type="submission" date="2025-09" db="UniProtKB">
        <authorList>
            <consortium name="Ensembl"/>
        </authorList>
    </citation>
    <scope>IDENTIFICATION</scope>
</reference>
<feature type="transmembrane region" description="Helical" evidence="1">
    <location>
        <begin position="92"/>
        <end position="110"/>
    </location>
</feature>
<keyword evidence="3" id="KW-1185">Reference proteome</keyword>
<reference evidence="2" key="1">
    <citation type="submission" date="2025-08" db="UniProtKB">
        <authorList>
            <consortium name="Ensembl"/>
        </authorList>
    </citation>
    <scope>IDENTIFICATION</scope>
</reference>
<dbReference type="OMA" id="HVMVFLR"/>
<dbReference type="Proteomes" id="UP000261420">
    <property type="component" value="Unplaced"/>
</dbReference>
<name>A0A3B4U4I5_SERDU</name>
<evidence type="ECO:0000313" key="2">
    <source>
        <dbReference type="Ensembl" id="ENSSDUP00000013098.1"/>
    </source>
</evidence>
<keyword evidence="1" id="KW-0472">Membrane</keyword>
<organism evidence="2 3">
    <name type="scientific">Seriola dumerili</name>
    <name type="common">Greater amberjack</name>
    <name type="synonym">Caranx dumerili</name>
    <dbReference type="NCBI Taxonomy" id="41447"/>
    <lineage>
        <taxon>Eukaryota</taxon>
        <taxon>Metazoa</taxon>
        <taxon>Chordata</taxon>
        <taxon>Craniata</taxon>
        <taxon>Vertebrata</taxon>
        <taxon>Euteleostomi</taxon>
        <taxon>Actinopterygii</taxon>
        <taxon>Neopterygii</taxon>
        <taxon>Teleostei</taxon>
        <taxon>Neoteleostei</taxon>
        <taxon>Acanthomorphata</taxon>
        <taxon>Carangaria</taxon>
        <taxon>Carangiformes</taxon>
        <taxon>Carangidae</taxon>
        <taxon>Seriola</taxon>
    </lineage>
</organism>
<sequence length="150" mass="16572">MSPSGHILGSDGLLDAIHLLLVALAVAGGVLLRLLQSRFQGLDPLSRSTKAHRSAPSPFLQRLSSFSNQVMVFLKVLFFSFSLSYFCFHCSAVSSILTVTVFLIVFALDAEKTLSYCTERTLLSKCYATLFLKKTAPECTNRFEQSLDQL</sequence>
<proteinExistence type="predicted"/>
<dbReference type="GeneTree" id="ENSGT01030000234815"/>
<feature type="transmembrane region" description="Helical" evidence="1">
    <location>
        <begin position="16"/>
        <end position="35"/>
    </location>
</feature>
<dbReference type="AlphaFoldDB" id="A0A3B4U4I5"/>
<protein>
    <submittedName>
        <fullName evidence="2">Uncharacterized protein</fullName>
    </submittedName>
</protein>
<evidence type="ECO:0000313" key="3">
    <source>
        <dbReference type="Proteomes" id="UP000261420"/>
    </source>
</evidence>
<keyword evidence="1" id="KW-1133">Transmembrane helix</keyword>
<dbReference type="Ensembl" id="ENSSDUT00000013338.1">
    <property type="protein sequence ID" value="ENSSDUP00000013098.1"/>
    <property type="gene ID" value="ENSSDUG00000009518.1"/>
</dbReference>
<keyword evidence="1" id="KW-0812">Transmembrane</keyword>